<accession>A3LNP9</accession>
<evidence type="ECO:0000256" key="1">
    <source>
        <dbReference type="ARBA" id="ARBA00006484"/>
    </source>
</evidence>
<sequence length="338" mass="37836">MSTAPPNIPFPGLLGWKAMINGYFPSNPSYTEEQYPKLDGKVVIVTGGNTGVGYQTAKSLAGSTNAKVYIFARSEEKALAAIRRMELEVAQEYNKSSINVHFIKLDLGDLTTIKASADEFLSKENRLDIVIHNAGVMGTSVGSKTVQGVELQLGTNCFGPHLLQKYFDPLVIETSKTNKPYESRIVWVASSAHFQSPERGIHYADPNFVDTPHLPRVLYCQSKAVNIMQAIAWPKNHPGADRVLSVSLCPGFLNTDIQRHASGIWKWFIPWVLHDPRYGAYTELYAALNPELKNQGEYYQSFGRLGDIRPDIKLEENVDKAWAYCEEQVKAYYKTVIK</sequence>
<dbReference type="InterPro" id="IPR036291">
    <property type="entry name" value="NAD(P)-bd_dom_sf"/>
</dbReference>
<gene>
    <name evidence="4" type="primary">RDH1</name>
    <name evidence="4" type="ORF">PICST_29666</name>
</gene>
<dbReference type="OMA" id="INWENPT"/>
<dbReference type="PANTHER" id="PTHR24320">
    <property type="entry name" value="RETINOL DEHYDROGENASE"/>
    <property type="match status" value="1"/>
</dbReference>
<dbReference type="Pfam" id="PF00106">
    <property type="entry name" value="adh_short"/>
    <property type="match status" value="1"/>
</dbReference>
<keyword evidence="3" id="KW-0560">Oxidoreductase</keyword>
<dbReference type="GO" id="GO:0016491">
    <property type="term" value="F:oxidoreductase activity"/>
    <property type="evidence" value="ECO:0007669"/>
    <property type="project" value="UniProtKB-KW"/>
</dbReference>
<dbReference type="GeneID" id="4837234"/>
<evidence type="ECO:0000313" key="4">
    <source>
        <dbReference type="EMBL" id="ABN64901.1"/>
    </source>
</evidence>
<evidence type="ECO:0000256" key="3">
    <source>
        <dbReference type="ARBA" id="ARBA00023002"/>
    </source>
</evidence>
<evidence type="ECO:0000313" key="5">
    <source>
        <dbReference type="Proteomes" id="UP000002258"/>
    </source>
</evidence>
<organism evidence="4 5">
    <name type="scientific">Scheffersomyces stipitis (strain ATCC 58785 / CBS 6054 / NBRC 10063 / NRRL Y-11545)</name>
    <name type="common">Yeast</name>
    <name type="synonym">Pichia stipitis</name>
    <dbReference type="NCBI Taxonomy" id="322104"/>
    <lineage>
        <taxon>Eukaryota</taxon>
        <taxon>Fungi</taxon>
        <taxon>Dikarya</taxon>
        <taxon>Ascomycota</taxon>
        <taxon>Saccharomycotina</taxon>
        <taxon>Pichiomycetes</taxon>
        <taxon>Debaryomycetaceae</taxon>
        <taxon>Scheffersomyces</taxon>
    </lineage>
</organism>
<dbReference type="Gene3D" id="3.40.50.720">
    <property type="entry name" value="NAD(P)-binding Rossmann-like Domain"/>
    <property type="match status" value="1"/>
</dbReference>
<keyword evidence="2" id="KW-0521">NADP</keyword>
<keyword evidence="5" id="KW-1185">Reference proteome</keyword>
<dbReference type="PANTHER" id="PTHR24320:SF236">
    <property type="entry name" value="SHORT-CHAIN DEHYDROGENASE-RELATED"/>
    <property type="match status" value="1"/>
</dbReference>
<reference evidence="4 5" key="1">
    <citation type="journal article" date="2007" name="Nat. Biotechnol.">
        <title>Genome sequence of the lignocellulose-bioconverting and xylose-fermenting yeast Pichia stipitis.</title>
        <authorList>
            <person name="Jeffries T.W."/>
            <person name="Grigoriev I.V."/>
            <person name="Grimwood J."/>
            <person name="Laplaza J.M."/>
            <person name="Aerts A."/>
            <person name="Salamov A."/>
            <person name="Schmutz J."/>
            <person name="Lindquist E."/>
            <person name="Dehal P."/>
            <person name="Shapiro H."/>
            <person name="Jin Y.S."/>
            <person name="Passoth V."/>
            <person name="Richardson P.M."/>
        </authorList>
    </citation>
    <scope>NUCLEOTIDE SEQUENCE [LARGE SCALE GENOMIC DNA]</scope>
    <source>
        <strain evidence="5">ATCC 58785 / CBS 6054 / NBRC 10063 / NRRL Y-11545</strain>
    </source>
</reference>
<dbReference type="HOGENOM" id="CLU_010194_44_6_1"/>
<dbReference type="OrthoDB" id="191139at2759"/>
<dbReference type="Proteomes" id="UP000002258">
    <property type="component" value="Chromosome 2"/>
</dbReference>
<comment type="similarity">
    <text evidence="1">Belongs to the short-chain dehydrogenases/reductases (SDR) family.</text>
</comment>
<dbReference type="eggNOG" id="KOG1208">
    <property type="taxonomic scope" value="Eukaryota"/>
</dbReference>
<dbReference type="RefSeq" id="XP_001382930.1">
    <property type="nucleotide sequence ID" value="XM_001382893.1"/>
</dbReference>
<dbReference type="AlphaFoldDB" id="A3LNP9"/>
<dbReference type="STRING" id="322104.A3LNP9"/>
<dbReference type="InterPro" id="IPR002347">
    <property type="entry name" value="SDR_fam"/>
</dbReference>
<dbReference type="EMBL" id="CP000496">
    <property type="protein sequence ID" value="ABN64901.1"/>
    <property type="molecule type" value="Genomic_DNA"/>
</dbReference>
<name>A3LNP9_PICST</name>
<dbReference type="KEGG" id="pic:PICST_29666"/>
<dbReference type="SUPFAM" id="SSF51735">
    <property type="entry name" value="NAD(P)-binding Rossmann-fold domains"/>
    <property type="match status" value="1"/>
</dbReference>
<evidence type="ECO:0000256" key="2">
    <source>
        <dbReference type="ARBA" id="ARBA00022857"/>
    </source>
</evidence>
<dbReference type="InParanoid" id="A3LNP9"/>
<protein>
    <submittedName>
        <fullName evidence="4">Short-chain alcohol dehydrogenase</fullName>
    </submittedName>
</protein>
<proteinExistence type="inferred from homology"/>
<dbReference type="PRINTS" id="PR00081">
    <property type="entry name" value="GDHRDH"/>
</dbReference>